<gene>
    <name evidence="1" type="ORF">EVA_07124</name>
</gene>
<sequence length="316" mass="37524">MLSPRNICLAPERFITVQTLVGVTQRHIQQRLFLLVSFQVERLECRPVWRDVFQVADVMTPPVSHQRPFAQVHLRRAVVGTRRKVHDFLLRLFRFDVGEKESPHRFRWGICNGRCGDCLRLCFLLSWLLTGSFRHGFHFRLFRHLFLVMLPCQFPKFFPTLRRQTHHHFIETVDGRIGIPVQCGIDVVRVGRLGGVLRFHLLILHCGFCSWSCRCNRDFRFGRSGLCRNCLFHRLFLFGGFRLADLFRHPPEVKQGELHACGILRARFYLRLFICGLRLFCRSFHRLRRGYCFQFYGRTLYFILNGNFFFRSCLPD</sequence>
<dbReference type="EMBL" id="AMCI01001692">
    <property type="protein sequence ID" value="EJX04763.1"/>
    <property type="molecule type" value="Genomic_DNA"/>
</dbReference>
<protein>
    <submittedName>
        <fullName evidence="1">Uncharacterized protein</fullName>
    </submittedName>
</protein>
<name>J9GQK6_9ZZZZ</name>
<dbReference type="AlphaFoldDB" id="J9GQK6"/>
<proteinExistence type="predicted"/>
<organism evidence="1">
    <name type="scientific">gut metagenome</name>
    <dbReference type="NCBI Taxonomy" id="749906"/>
    <lineage>
        <taxon>unclassified sequences</taxon>
        <taxon>metagenomes</taxon>
        <taxon>organismal metagenomes</taxon>
    </lineage>
</organism>
<accession>J9GQK6</accession>
<evidence type="ECO:0000313" key="1">
    <source>
        <dbReference type="EMBL" id="EJX04763.1"/>
    </source>
</evidence>
<reference evidence="1" key="1">
    <citation type="journal article" date="2012" name="PLoS ONE">
        <title>Gene sets for utilization of primary and secondary nutrition supplies in the distal gut of endangered iberian lynx.</title>
        <authorList>
            <person name="Alcaide M."/>
            <person name="Messina E."/>
            <person name="Richter M."/>
            <person name="Bargiela R."/>
            <person name="Peplies J."/>
            <person name="Huws S.A."/>
            <person name="Newbold C.J."/>
            <person name="Golyshin P.N."/>
            <person name="Simon M.A."/>
            <person name="Lopez G."/>
            <person name="Yakimov M.M."/>
            <person name="Ferrer M."/>
        </authorList>
    </citation>
    <scope>NUCLEOTIDE SEQUENCE</scope>
</reference>
<comment type="caution">
    <text evidence="1">The sequence shown here is derived from an EMBL/GenBank/DDBJ whole genome shotgun (WGS) entry which is preliminary data.</text>
</comment>